<dbReference type="GO" id="GO:0003925">
    <property type="term" value="F:G protein activity"/>
    <property type="evidence" value="ECO:0007669"/>
    <property type="project" value="UniProtKB-EC"/>
</dbReference>
<dbReference type="InterPro" id="IPR027417">
    <property type="entry name" value="P-loop_NTPase"/>
</dbReference>
<evidence type="ECO:0000256" key="3">
    <source>
        <dbReference type="ARBA" id="ARBA00011984"/>
    </source>
</evidence>
<dbReference type="PROSITE" id="PS51419">
    <property type="entry name" value="RAB"/>
    <property type="match status" value="1"/>
</dbReference>
<reference evidence="14" key="1">
    <citation type="submission" date="2009-03" db="EMBL/GenBank/DDBJ databases">
        <title>Caligus clemensi ESTs and full-length cDNAs.</title>
        <authorList>
            <person name="Yasuike M."/>
            <person name="von Schalburg K."/>
            <person name="Cooper G."/>
            <person name="Leong J."/>
            <person name="Jones S.R.M."/>
            <person name="Koop B.F."/>
        </authorList>
    </citation>
    <scope>NUCLEOTIDE SEQUENCE</scope>
    <source>
        <tissue evidence="14">Whole</tissue>
    </source>
</reference>
<accession>C1C0G6</accession>
<evidence type="ECO:0000256" key="9">
    <source>
        <dbReference type="ARBA" id="ARBA00023134"/>
    </source>
</evidence>
<evidence type="ECO:0000256" key="8">
    <source>
        <dbReference type="ARBA" id="ARBA00022927"/>
    </source>
</evidence>
<evidence type="ECO:0000256" key="11">
    <source>
        <dbReference type="ARBA" id="ARBA00023289"/>
    </source>
</evidence>
<dbReference type="EMBL" id="BT080345">
    <property type="protein sequence ID" value="ACO14769.1"/>
    <property type="molecule type" value="mRNA"/>
</dbReference>
<evidence type="ECO:0000256" key="1">
    <source>
        <dbReference type="ARBA" id="ARBA00004412"/>
    </source>
</evidence>
<evidence type="ECO:0000313" key="14">
    <source>
        <dbReference type="EMBL" id="ACO14769.1"/>
    </source>
</evidence>
<dbReference type="PROSITE" id="PS51421">
    <property type="entry name" value="RAS"/>
    <property type="match status" value="1"/>
</dbReference>
<dbReference type="SMART" id="SM00173">
    <property type="entry name" value="RAS"/>
    <property type="match status" value="1"/>
</dbReference>
<evidence type="ECO:0000256" key="12">
    <source>
        <dbReference type="ARBA" id="ARBA00047660"/>
    </source>
</evidence>
<keyword evidence="10" id="KW-0449">Lipoprotein</keyword>
<dbReference type="Pfam" id="PF00071">
    <property type="entry name" value="Ras"/>
    <property type="match status" value="1"/>
</dbReference>
<evidence type="ECO:0000256" key="13">
    <source>
        <dbReference type="SAM" id="MobiDB-lite"/>
    </source>
</evidence>
<keyword evidence="11" id="KW-0636">Prenylation</keyword>
<comment type="catalytic activity">
    <reaction evidence="12">
        <text>GTP + H2O = GDP + phosphate + H(+)</text>
        <dbReference type="Rhea" id="RHEA:19669"/>
        <dbReference type="ChEBI" id="CHEBI:15377"/>
        <dbReference type="ChEBI" id="CHEBI:15378"/>
        <dbReference type="ChEBI" id="CHEBI:37565"/>
        <dbReference type="ChEBI" id="CHEBI:43474"/>
        <dbReference type="ChEBI" id="CHEBI:58189"/>
        <dbReference type="EC" id="3.6.5.2"/>
    </reaction>
    <physiologicalReaction direction="left-to-right" evidence="12">
        <dbReference type="Rhea" id="RHEA:19670"/>
    </physiologicalReaction>
</comment>
<dbReference type="SMART" id="SM00174">
    <property type="entry name" value="RHO"/>
    <property type="match status" value="1"/>
</dbReference>
<feature type="compositionally biased region" description="Polar residues" evidence="13">
    <location>
        <begin position="192"/>
        <end position="213"/>
    </location>
</feature>
<proteinExistence type="evidence at transcript level"/>
<sequence length="220" mass="23894">MSSGRPGGGNNGGASGGGGGSRIFQFKLVLLGESAVGKSSLVLRFVKGQFHEFQESTIGAAFLTQTICLDDTTVKFEIWDTAGQERYHSLAPMYYRGAQAAIVVYDVTNQDSFTRAKNWVKELQRQASPNIVIALAGNKNDLTTKRLVMYEEAQTYAEENGLLFMETSAKTALNVNDIFMEIAKKLPKDGDSGNSQSGGHRLTNGPNAESRSGFQCCKFQ</sequence>
<keyword evidence="8" id="KW-0653">Protein transport</keyword>
<gene>
    <name evidence="14" type="primary">RAB5C</name>
</gene>
<protein>
    <recommendedName>
        <fullName evidence="3">small monomeric GTPase</fullName>
        <ecNumber evidence="3">3.6.5.2</ecNumber>
    </recommendedName>
</protein>
<evidence type="ECO:0000256" key="5">
    <source>
        <dbReference type="ARBA" id="ARBA00022741"/>
    </source>
</evidence>
<organism evidence="14">
    <name type="scientific">Caligus clemensi</name>
    <name type="common">Sea louse</name>
    <dbReference type="NCBI Taxonomy" id="344056"/>
    <lineage>
        <taxon>Eukaryota</taxon>
        <taxon>Metazoa</taxon>
        <taxon>Ecdysozoa</taxon>
        <taxon>Arthropoda</taxon>
        <taxon>Crustacea</taxon>
        <taxon>Multicrustacea</taxon>
        <taxon>Hexanauplia</taxon>
        <taxon>Copepoda</taxon>
        <taxon>Siphonostomatoida</taxon>
        <taxon>Caligidae</taxon>
        <taxon>Caligus</taxon>
    </lineage>
</organism>
<keyword evidence="9" id="KW-0342">GTP-binding</keyword>
<dbReference type="FunFam" id="3.40.50.300:FF:000180">
    <property type="entry name" value="Member RAS oncogene family"/>
    <property type="match status" value="1"/>
</dbReference>
<evidence type="ECO:0000256" key="2">
    <source>
        <dbReference type="ARBA" id="ARBA00006270"/>
    </source>
</evidence>
<keyword evidence="5" id="KW-0547">Nucleotide-binding</keyword>
<dbReference type="Gene3D" id="3.40.50.300">
    <property type="entry name" value="P-loop containing nucleotide triphosphate hydrolases"/>
    <property type="match status" value="1"/>
</dbReference>
<comment type="similarity">
    <text evidence="2">Belongs to the small GTPase superfamily. Rab family.</text>
</comment>
<dbReference type="InterPro" id="IPR005225">
    <property type="entry name" value="Small_GTP-bd"/>
</dbReference>
<dbReference type="GO" id="GO:0015031">
    <property type="term" value="P:protein transport"/>
    <property type="evidence" value="ECO:0007669"/>
    <property type="project" value="UniProtKB-KW"/>
</dbReference>
<dbReference type="EC" id="3.6.5.2" evidence="3"/>
<dbReference type="NCBIfam" id="TIGR00231">
    <property type="entry name" value="small_GTP"/>
    <property type="match status" value="1"/>
</dbReference>
<keyword evidence="7" id="KW-0378">Hydrolase</keyword>
<evidence type="ECO:0000256" key="4">
    <source>
        <dbReference type="ARBA" id="ARBA00022448"/>
    </source>
</evidence>
<dbReference type="GO" id="GO:0005769">
    <property type="term" value="C:early endosome"/>
    <property type="evidence" value="ECO:0007669"/>
    <property type="project" value="UniProtKB-SubCell"/>
</dbReference>
<dbReference type="SUPFAM" id="SSF52540">
    <property type="entry name" value="P-loop containing nucleoside triphosphate hydrolases"/>
    <property type="match status" value="1"/>
</dbReference>
<feature type="region of interest" description="Disordered" evidence="13">
    <location>
        <begin position="188"/>
        <end position="220"/>
    </location>
</feature>
<dbReference type="CDD" id="cd01860">
    <property type="entry name" value="Rab5_related"/>
    <property type="match status" value="1"/>
</dbReference>
<keyword evidence="4" id="KW-0813">Transport</keyword>
<comment type="subcellular location">
    <subcellularLocation>
        <location evidence="1">Early endosome</location>
    </subcellularLocation>
</comment>
<dbReference type="SMART" id="SM00176">
    <property type="entry name" value="RAN"/>
    <property type="match status" value="1"/>
</dbReference>
<evidence type="ECO:0000256" key="7">
    <source>
        <dbReference type="ARBA" id="ARBA00022801"/>
    </source>
</evidence>
<dbReference type="AlphaFoldDB" id="C1C0G6"/>
<keyword evidence="6" id="KW-0967">Endosome</keyword>
<dbReference type="PANTHER" id="PTHR47978">
    <property type="match status" value="1"/>
</dbReference>
<evidence type="ECO:0000256" key="10">
    <source>
        <dbReference type="ARBA" id="ARBA00023288"/>
    </source>
</evidence>
<dbReference type="SMART" id="SM00175">
    <property type="entry name" value="RAB"/>
    <property type="match status" value="1"/>
</dbReference>
<dbReference type="InterPro" id="IPR001806">
    <property type="entry name" value="Small_GTPase"/>
</dbReference>
<name>C1C0G6_CALCM</name>
<dbReference type="GO" id="GO:0005525">
    <property type="term" value="F:GTP binding"/>
    <property type="evidence" value="ECO:0007669"/>
    <property type="project" value="UniProtKB-KW"/>
</dbReference>
<dbReference type="PRINTS" id="PR00449">
    <property type="entry name" value="RASTRNSFRMNG"/>
</dbReference>
<evidence type="ECO:0000256" key="6">
    <source>
        <dbReference type="ARBA" id="ARBA00022753"/>
    </source>
</evidence>
<dbReference type="PROSITE" id="PS51420">
    <property type="entry name" value="RHO"/>
    <property type="match status" value="1"/>
</dbReference>